<feature type="domain" description="DUF6883" evidence="1">
    <location>
        <begin position="3"/>
        <end position="109"/>
    </location>
</feature>
<dbReference type="InterPro" id="IPR049250">
    <property type="entry name" value="DUF6883"/>
</dbReference>
<reference evidence="2 3" key="1">
    <citation type="submission" date="2019-11" db="EMBL/GenBank/DDBJ databases">
        <title>Isolation of a new High Light Tolerant Cyanobacteria.</title>
        <authorList>
            <person name="Dobson Z."/>
            <person name="Vaughn N."/>
            <person name="Vaughn M."/>
            <person name="Fromme P."/>
            <person name="Mazor Y."/>
        </authorList>
    </citation>
    <scope>NUCLEOTIDE SEQUENCE [LARGE SCALE GENOMIC DNA]</scope>
    <source>
        <strain evidence="2 3">0216</strain>
    </source>
</reference>
<protein>
    <recommendedName>
        <fullName evidence="1">DUF6883 domain-containing protein</fullName>
    </recommendedName>
</protein>
<name>A0A844GTA7_9CHRO</name>
<evidence type="ECO:0000313" key="2">
    <source>
        <dbReference type="EMBL" id="MTF39240.1"/>
    </source>
</evidence>
<dbReference type="Pfam" id="PF21814">
    <property type="entry name" value="DUF6883"/>
    <property type="match status" value="1"/>
</dbReference>
<gene>
    <name evidence="2" type="ORF">GGC33_09895</name>
</gene>
<dbReference type="EMBL" id="WMIA01000011">
    <property type="protein sequence ID" value="MTF39240.1"/>
    <property type="molecule type" value="Genomic_DNA"/>
</dbReference>
<dbReference type="Proteomes" id="UP000437131">
    <property type="component" value="Unassembled WGS sequence"/>
</dbReference>
<comment type="caution">
    <text evidence="2">The sequence shown here is derived from an EMBL/GenBank/DDBJ whole genome shotgun (WGS) entry which is preliminary data.</text>
</comment>
<organism evidence="2 3">
    <name type="scientific">Cyanobacterium aponinum 0216</name>
    <dbReference type="NCBI Taxonomy" id="2676140"/>
    <lineage>
        <taxon>Bacteria</taxon>
        <taxon>Bacillati</taxon>
        <taxon>Cyanobacteriota</taxon>
        <taxon>Cyanophyceae</taxon>
        <taxon>Oscillatoriophycideae</taxon>
        <taxon>Chroococcales</taxon>
        <taxon>Geminocystaceae</taxon>
        <taxon>Cyanobacterium</taxon>
    </lineage>
</organism>
<evidence type="ECO:0000259" key="1">
    <source>
        <dbReference type="Pfam" id="PF21814"/>
    </source>
</evidence>
<dbReference type="AlphaFoldDB" id="A0A844GTA7"/>
<accession>A0A844GTA7</accession>
<dbReference type="RefSeq" id="WP_015220812.1">
    <property type="nucleotide sequence ID" value="NZ_WMIA01000011.1"/>
</dbReference>
<sequence>MQIPNFDLAIIEKSKIIDYLLNINHKRGGSKAKILLNYGYSPENWQQLESDIRKFHLNAEVSIIKETSYGIRYEIISEILTPIHKPLLMKSVWQIDKGTEIPRLITMIPE</sequence>
<evidence type="ECO:0000313" key="3">
    <source>
        <dbReference type="Proteomes" id="UP000437131"/>
    </source>
</evidence>
<proteinExistence type="predicted"/>